<dbReference type="OrthoDB" id="9990458at2759"/>
<dbReference type="GO" id="GO:0005891">
    <property type="term" value="C:voltage-gated calcium channel complex"/>
    <property type="evidence" value="ECO:0007669"/>
    <property type="project" value="InterPro"/>
</dbReference>
<feature type="transmembrane region" description="Helical" evidence="7">
    <location>
        <begin position="565"/>
        <end position="591"/>
    </location>
</feature>
<sequence length="711" mass="77690">AEMGVQGFCLQAGRGRAKERSDKLSCCLELQSSEEKNGSLNNANLAIAQHLARRGRLSSLAEKGGVRKQGGWRGLFPAWSVGSSQSTPSLTCVFSLCASSGAPSWGRLVVAAALGPGPGHTLAWAFFLAALTSTYLQEGNIFTLIPALAKMELVRHPATLGPRLGTARAFALGTLTFVTFQSTPLREGRDGWWQLQKPPEDEMALLLSRHRRGKAAGLMTVAPLGSRSRGFCPGLTHSWPVTVCLNQSRPCLRGRDTGFFVLFTYPILLRAKALGRLRPTGLCLESKGPRVRKTSGAREVREALEGALVASLLLPSAPAPAGESCALQPAPPPRTPTRQSTLVPGRCVPSKTPALSNTHLVTYSHEAGQAAQWQGKSLGLATGAPLPPLHSLASLGSEALPLHSPRWALERRAETKDSTRSWQPRGLGCSRLPDWQLQEAADLEPEFQCASPHKERQWIYKGHCFRINHFPEDNEYDHDSSEYLLRIVRASSVFPILSTILLLLGGLCIAAGRFYSRKNNIVLSAGILFVAAGLSNIIGIIVYISSNTGDPSDKRDEDKKNHYNYGWSFYFGALSFIVAETVGVLAVNIYIEKNKELRFKTKREFLKAPSSSPYARMPSYRYRRRRSRSSSRSTEASPSRDASPVGLKITGAIPMGELSMYTLSREPLKVTTAASYSPDQEAGFLQVHDFFQQDLKEGLHLSMLSRRTTPV</sequence>
<evidence type="ECO:0000313" key="8">
    <source>
        <dbReference type="EMBL" id="KAG8505159.1"/>
    </source>
</evidence>
<evidence type="ECO:0000313" key="9">
    <source>
        <dbReference type="Proteomes" id="UP000700334"/>
    </source>
</evidence>
<gene>
    <name evidence="8" type="ORF">J0S82_005604</name>
</gene>
<dbReference type="GO" id="GO:0005245">
    <property type="term" value="F:voltage-gated calcium channel activity"/>
    <property type="evidence" value="ECO:0007669"/>
    <property type="project" value="InterPro"/>
</dbReference>
<feature type="compositionally biased region" description="Low complexity" evidence="6">
    <location>
        <begin position="630"/>
        <end position="640"/>
    </location>
</feature>
<feature type="non-terminal residue" evidence="8">
    <location>
        <position position="711"/>
    </location>
</feature>
<feature type="compositionally biased region" description="Low complexity" evidence="6">
    <location>
        <begin position="610"/>
        <end position="620"/>
    </location>
</feature>
<dbReference type="InterPro" id="IPR005423">
    <property type="entry name" value="VDCC_g4su"/>
</dbReference>
<dbReference type="PANTHER" id="PTHR12107">
    <property type="entry name" value="VOLTAGE-DEPENDENT CALCIUM CHANNEL GAMMA SUBUNIT"/>
    <property type="match status" value="1"/>
</dbReference>
<dbReference type="GO" id="GO:0019226">
    <property type="term" value="P:transmission of nerve impulse"/>
    <property type="evidence" value="ECO:0007669"/>
    <property type="project" value="TreeGrafter"/>
</dbReference>
<evidence type="ECO:0000256" key="1">
    <source>
        <dbReference type="ARBA" id="ARBA00004141"/>
    </source>
</evidence>
<dbReference type="GO" id="GO:0098970">
    <property type="term" value="P:postsynaptic neurotransmitter receptor diffusion trapping"/>
    <property type="evidence" value="ECO:0007669"/>
    <property type="project" value="TreeGrafter"/>
</dbReference>
<dbReference type="PANTHER" id="PTHR12107:SF7">
    <property type="entry name" value="VOLTAGE-DEPENDENT CALCIUM CHANNEL GAMMA-4 SUBUNIT"/>
    <property type="match status" value="1"/>
</dbReference>
<organism evidence="8 9">
    <name type="scientific">Galemys pyrenaicus</name>
    <name type="common">Iberian desman</name>
    <name type="synonym">Pyrenean desman</name>
    <dbReference type="NCBI Taxonomy" id="202257"/>
    <lineage>
        <taxon>Eukaryota</taxon>
        <taxon>Metazoa</taxon>
        <taxon>Chordata</taxon>
        <taxon>Craniata</taxon>
        <taxon>Vertebrata</taxon>
        <taxon>Euteleostomi</taxon>
        <taxon>Mammalia</taxon>
        <taxon>Eutheria</taxon>
        <taxon>Laurasiatheria</taxon>
        <taxon>Eulipotyphla</taxon>
        <taxon>Talpidae</taxon>
        <taxon>Galemys</taxon>
    </lineage>
</organism>
<dbReference type="PRINTS" id="PR01603">
    <property type="entry name" value="VDCCGAMMA4"/>
</dbReference>
<dbReference type="AlphaFoldDB" id="A0A8J6A4I9"/>
<dbReference type="InterPro" id="IPR004031">
    <property type="entry name" value="PMP22/EMP/MP20/Claudin"/>
</dbReference>
<comment type="subcellular location">
    <subcellularLocation>
        <location evidence="1">Membrane</location>
        <topology evidence="1">Multi-pass membrane protein</topology>
    </subcellularLocation>
</comment>
<keyword evidence="3 7" id="KW-0812">Transmembrane</keyword>
<keyword evidence="4 7" id="KW-1133">Transmembrane helix</keyword>
<reference evidence="8" key="1">
    <citation type="journal article" date="2021" name="Evol. Appl.">
        <title>The genome of the Pyrenean desman and the effects of bottlenecks and inbreeding on the genomic landscape of an endangered species.</title>
        <authorList>
            <person name="Escoda L."/>
            <person name="Castresana J."/>
        </authorList>
    </citation>
    <scope>NUCLEOTIDE SEQUENCE</scope>
    <source>
        <strain evidence="8">IBE-C5619</strain>
    </source>
</reference>
<keyword evidence="9" id="KW-1185">Reference proteome</keyword>
<dbReference type="GO" id="GO:0032281">
    <property type="term" value="C:AMPA glutamate receptor complex"/>
    <property type="evidence" value="ECO:0007669"/>
    <property type="project" value="TreeGrafter"/>
</dbReference>
<name>A0A8J6A4I9_GALPY</name>
<dbReference type="InterPro" id="IPR051072">
    <property type="entry name" value="CACNG_subunit"/>
</dbReference>
<evidence type="ECO:0000256" key="4">
    <source>
        <dbReference type="ARBA" id="ARBA00022989"/>
    </source>
</evidence>
<feature type="region of interest" description="Disordered" evidence="6">
    <location>
        <begin position="322"/>
        <end position="346"/>
    </location>
</feature>
<dbReference type="GO" id="GO:0098943">
    <property type="term" value="P:neurotransmitter receptor transport, postsynaptic endosome to lysosome"/>
    <property type="evidence" value="ECO:0007669"/>
    <property type="project" value="TreeGrafter"/>
</dbReference>
<dbReference type="EMBL" id="JAGFMF010012271">
    <property type="protein sequence ID" value="KAG8505159.1"/>
    <property type="molecule type" value="Genomic_DNA"/>
</dbReference>
<comment type="caution">
    <text evidence="8">The sequence shown here is derived from an EMBL/GenBank/DDBJ whole genome shotgun (WGS) entry which is preliminary data.</text>
</comment>
<feature type="transmembrane region" description="Helical" evidence="7">
    <location>
        <begin position="522"/>
        <end position="545"/>
    </location>
</feature>
<dbReference type="GO" id="GO:0051968">
    <property type="term" value="P:positive regulation of synaptic transmission, glutamatergic"/>
    <property type="evidence" value="ECO:0007669"/>
    <property type="project" value="TreeGrafter"/>
</dbReference>
<feature type="transmembrane region" description="Helical" evidence="7">
    <location>
        <begin position="493"/>
        <end position="515"/>
    </location>
</feature>
<dbReference type="GO" id="GO:0098839">
    <property type="term" value="C:postsynaptic density membrane"/>
    <property type="evidence" value="ECO:0007669"/>
    <property type="project" value="TreeGrafter"/>
</dbReference>
<keyword evidence="5 7" id="KW-0472">Membrane</keyword>
<proteinExistence type="inferred from homology"/>
<dbReference type="GO" id="GO:0016247">
    <property type="term" value="F:channel regulator activity"/>
    <property type="evidence" value="ECO:0007669"/>
    <property type="project" value="TreeGrafter"/>
</dbReference>
<evidence type="ECO:0000256" key="2">
    <source>
        <dbReference type="ARBA" id="ARBA00007111"/>
    </source>
</evidence>
<dbReference type="PRINTS" id="PR01792">
    <property type="entry name" value="VDCCGAMMA"/>
</dbReference>
<comment type="similarity">
    <text evidence="2">Belongs to the PMP-22/EMP/MP20 family. CACNG subfamily.</text>
</comment>
<protein>
    <submittedName>
        <fullName evidence="8">Voltage-dependent calcium channel gamma-4 subunit</fullName>
    </submittedName>
</protein>
<evidence type="ECO:0000256" key="6">
    <source>
        <dbReference type="SAM" id="MobiDB-lite"/>
    </source>
</evidence>
<accession>A0A8J6A4I9</accession>
<dbReference type="GO" id="GO:0099590">
    <property type="term" value="P:neurotransmitter receptor internalization"/>
    <property type="evidence" value="ECO:0007669"/>
    <property type="project" value="TreeGrafter"/>
</dbReference>
<dbReference type="Proteomes" id="UP000700334">
    <property type="component" value="Unassembled WGS sequence"/>
</dbReference>
<dbReference type="Pfam" id="PF00822">
    <property type="entry name" value="PMP22_Claudin"/>
    <property type="match status" value="1"/>
</dbReference>
<evidence type="ECO:0000256" key="3">
    <source>
        <dbReference type="ARBA" id="ARBA00022692"/>
    </source>
</evidence>
<evidence type="ECO:0000256" key="5">
    <source>
        <dbReference type="ARBA" id="ARBA00023136"/>
    </source>
</evidence>
<dbReference type="Gene3D" id="1.20.140.150">
    <property type="match status" value="1"/>
</dbReference>
<dbReference type="InterPro" id="IPR008368">
    <property type="entry name" value="VDCC_gsu"/>
</dbReference>
<dbReference type="FunFam" id="1.20.140.150:FF:000036">
    <property type="entry name" value="Voltage-dependent calcium channel gamma-4 subunit"/>
    <property type="match status" value="1"/>
</dbReference>
<evidence type="ECO:0000256" key="7">
    <source>
        <dbReference type="SAM" id="Phobius"/>
    </source>
</evidence>
<feature type="region of interest" description="Disordered" evidence="6">
    <location>
        <begin position="610"/>
        <end position="647"/>
    </location>
</feature>